<dbReference type="SMART" id="SM00530">
    <property type="entry name" value="HTH_XRE"/>
    <property type="match status" value="1"/>
</dbReference>
<dbReference type="PANTHER" id="PTHR46558:SF15">
    <property type="entry name" value="HELIX-TURN-HELIX DOMAIN PROTEIN"/>
    <property type="match status" value="1"/>
</dbReference>
<organism evidence="3 4">
    <name type="scientific">Lysinibacillus telephonicus</name>
    <dbReference type="NCBI Taxonomy" id="1714840"/>
    <lineage>
        <taxon>Bacteria</taxon>
        <taxon>Bacillati</taxon>
        <taxon>Bacillota</taxon>
        <taxon>Bacilli</taxon>
        <taxon>Bacillales</taxon>
        <taxon>Bacillaceae</taxon>
        <taxon>Lysinibacillus</taxon>
    </lineage>
</organism>
<evidence type="ECO:0000259" key="2">
    <source>
        <dbReference type="PROSITE" id="PS50943"/>
    </source>
</evidence>
<dbReference type="PROSITE" id="PS50943">
    <property type="entry name" value="HTH_CROC1"/>
    <property type="match status" value="1"/>
</dbReference>
<gene>
    <name evidence="3" type="ORF">EKG35_12605</name>
</gene>
<protein>
    <submittedName>
        <fullName evidence="3">XRE family transcriptional regulator</fullName>
    </submittedName>
</protein>
<proteinExistence type="predicted"/>
<evidence type="ECO:0000313" key="4">
    <source>
        <dbReference type="Proteomes" id="UP000276349"/>
    </source>
</evidence>
<dbReference type="InterPro" id="IPR010982">
    <property type="entry name" value="Lambda_DNA-bd_dom_sf"/>
</dbReference>
<dbReference type="RefSeq" id="WP_126294823.1">
    <property type="nucleotide sequence ID" value="NZ_CP155468.1"/>
</dbReference>
<sequence length="139" mass="15602">MSTMGERIRKLRKLHGLSQDKLAELIEKTKSNVSGYENDKFEPSAQTIIALCKVFNISADSLLFGADEVVLKIEQSEYISIIKDEIELVKKIKKLNYDERLKIEGIIDGILISKELSQNKNKNSSLLINGEESATTETA</sequence>
<feature type="domain" description="HTH cro/C1-type" evidence="2">
    <location>
        <begin position="8"/>
        <end position="62"/>
    </location>
</feature>
<evidence type="ECO:0000313" key="3">
    <source>
        <dbReference type="EMBL" id="RTQ91913.1"/>
    </source>
</evidence>
<reference evidence="3 4" key="1">
    <citation type="submission" date="2018-12" db="EMBL/GenBank/DDBJ databases">
        <authorList>
            <person name="Yu L."/>
        </authorList>
    </citation>
    <scope>NUCLEOTIDE SEQUENCE [LARGE SCALE GENOMIC DNA]</scope>
    <source>
        <strain evidence="3 4">S5H2222</strain>
    </source>
</reference>
<name>A0A431UPA3_9BACI</name>
<dbReference type="OrthoDB" id="72638at2"/>
<dbReference type="CDD" id="cd00093">
    <property type="entry name" value="HTH_XRE"/>
    <property type="match status" value="1"/>
</dbReference>
<dbReference type="AlphaFoldDB" id="A0A431UPA3"/>
<dbReference type="GO" id="GO:0003677">
    <property type="term" value="F:DNA binding"/>
    <property type="evidence" value="ECO:0007669"/>
    <property type="project" value="UniProtKB-KW"/>
</dbReference>
<dbReference type="PANTHER" id="PTHR46558">
    <property type="entry name" value="TRACRIPTIONAL REGULATORY PROTEIN-RELATED-RELATED"/>
    <property type="match status" value="1"/>
</dbReference>
<accession>A0A431UPA3</accession>
<dbReference type="SUPFAM" id="SSF47413">
    <property type="entry name" value="lambda repressor-like DNA-binding domains"/>
    <property type="match status" value="1"/>
</dbReference>
<dbReference type="InterPro" id="IPR001387">
    <property type="entry name" value="Cro/C1-type_HTH"/>
</dbReference>
<dbReference type="Proteomes" id="UP000276349">
    <property type="component" value="Unassembled WGS sequence"/>
</dbReference>
<dbReference type="Gene3D" id="1.10.260.40">
    <property type="entry name" value="lambda repressor-like DNA-binding domains"/>
    <property type="match status" value="1"/>
</dbReference>
<keyword evidence="4" id="KW-1185">Reference proteome</keyword>
<keyword evidence="1" id="KW-0238">DNA-binding</keyword>
<dbReference type="EMBL" id="RXNR01000035">
    <property type="protein sequence ID" value="RTQ91913.1"/>
    <property type="molecule type" value="Genomic_DNA"/>
</dbReference>
<comment type="caution">
    <text evidence="3">The sequence shown here is derived from an EMBL/GenBank/DDBJ whole genome shotgun (WGS) entry which is preliminary data.</text>
</comment>
<evidence type="ECO:0000256" key="1">
    <source>
        <dbReference type="ARBA" id="ARBA00023125"/>
    </source>
</evidence>
<dbReference type="Pfam" id="PF01381">
    <property type="entry name" value="HTH_3"/>
    <property type="match status" value="1"/>
</dbReference>